<gene>
    <name evidence="2" type="ORF">L227DRAFT_602950</name>
</gene>
<evidence type="ECO:0000313" key="2">
    <source>
        <dbReference type="EMBL" id="RPD56530.1"/>
    </source>
</evidence>
<dbReference type="SMART" id="SM00355">
    <property type="entry name" value="ZnF_C2H2"/>
    <property type="match status" value="3"/>
</dbReference>
<dbReference type="InterPro" id="IPR013087">
    <property type="entry name" value="Znf_C2H2_type"/>
</dbReference>
<dbReference type="AlphaFoldDB" id="A0A5C2RZQ8"/>
<sequence>MAPQRTEKKSTGRRSTKSEHCSFCTKWLSGDINRHMLVHTGVTKFYCPEPGCNRSNAPNNKGFAQKSQMITHLNAVHLKVKKPCPHSWICEGVVYPCKSCRGDPSSLNKHRRSAHKWCAGDSDDQVAVPTPCSGDHKYHLPVLTTADLAKYLALASVAPSIVQKQQQRPNLCVPSSTSSDGSSPAPVAPIAVPSSWNYIPPMQQDFGVFPPSPSYGTSSAPVAELPNWNSAQQTQGDFGVLSPSTSQDSCSGLGIEGIDFPTVLANLSDTIHNFDPAFFGQPLELPMLASELCVPPYPEFVLKDTFPVVPPAAYAGAEQGYGVSCGTQQHFAGNLAVPEMYSPSRESTASPVHSPYGDSWSNFDHNSGYGI</sequence>
<feature type="domain" description="C2H2-type" evidence="1">
    <location>
        <begin position="95"/>
        <end position="115"/>
    </location>
</feature>
<dbReference type="Gene3D" id="3.30.160.60">
    <property type="entry name" value="Classic Zinc Finger"/>
    <property type="match status" value="1"/>
</dbReference>
<feature type="domain" description="C2H2-type" evidence="1">
    <location>
        <begin position="45"/>
        <end position="77"/>
    </location>
</feature>
<dbReference type="Proteomes" id="UP000313359">
    <property type="component" value="Unassembled WGS sequence"/>
</dbReference>
<dbReference type="STRING" id="1328759.A0A5C2RZQ8"/>
<dbReference type="EMBL" id="ML122287">
    <property type="protein sequence ID" value="RPD56530.1"/>
    <property type="molecule type" value="Genomic_DNA"/>
</dbReference>
<evidence type="ECO:0000313" key="3">
    <source>
        <dbReference type="Proteomes" id="UP000313359"/>
    </source>
</evidence>
<evidence type="ECO:0000259" key="1">
    <source>
        <dbReference type="SMART" id="SM00355"/>
    </source>
</evidence>
<dbReference type="OrthoDB" id="2758317at2759"/>
<name>A0A5C2RZQ8_9APHY</name>
<organism evidence="2 3">
    <name type="scientific">Lentinus tigrinus ALCF2SS1-6</name>
    <dbReference type="NCBI Taxonomy" id="1328759"/>
    <lineage>
        <taxon>Eukaryota</taxon>
        <taxon>Fungi</taxon>
        <taxon>Dikarya</taxon>
        <taxon>Basidiomycota</taxon>
        <taxon>Agaricomycotina</taxon>
        <taxon>Agaricomycetes</taxon>
        <taxon>Polyporales</taxon>
        <taxon>Polyporaceae</taxon>
        <taxon>Lentinus</taxon>
    </lineage>
</organism>
<feature type="domain" description="C2H2-type" evidence="1">
    <location>
        <begin position="19"/>
        <end position="39"/>
    </location>
</feature>
<proteinExistence type="predicted"/>
<dbReference type="InterPro" id="IPR036236">
    <property type="entry name" value="Znf_C2H2_sf"/>
</dbReference>
<reference evidence="2" key="1">
    <citation type="journal article" date="2018" name="Genome Biol. Evol.">
        <title>Genomics and development of Lentinus tigrinus, a white-rot wood-decaying mushroom with dimorphic fruiting bodies.</title>
        <authorList>
            <person name="Wu B."/>
            <person name="Xu Z."/>
            <person name="Knudson A."/>
            <person name="Carlson A."/>
            <person name="Chen N."/>
            <person name="Kovaka S."/>
            <person name="LaButti K."/>
            <person name="Lipzen A."/>
            <person name="Pennachio C."/>
            <person name="Riley R."/>
            <person name="Schakwitz W."/>
            <person name="Umezawa K."/>
            <person name="Ohm R.A."/>
            <person name="Grigoriev I.V."/>
            <person name="Nagy L.G."/>
            <person name="Gibbons J."/>
            <person name="Hibbett D."/>
        </authorList>
    </citation>
    <scope>NUCLEOTIDE SEQUENCE [LARGE SCALE GENOMIC DNA]</scope>
    <source>
        <strain evidence="2">ALCF2SS1-6</strain>
    </source>
</reference>
<keyword evidence="3" id="KW-1185">Reference proteome</keyword>
<accession>A0A5C2RZQ8</accession>
<protein>
    <recommendedName>
        <fullName evidence="1">C2H2-type domain-containing protein</fullName>
    </recommendedName>
</protein>
<dbReference type="SUPFAM" id="SSF57667">
    <property type="entry name" value="beta-beta-alpha zinc fingers"/>
    <property type="match status" value="1"/>
</dbReference>